<dbReference type="STRING" id="655353.SAMN04488056_104397"/>
<reference evidence="1 2" key="1">
    <citation type="submission" date="2016-10" db="EMBL/GenBank/DDBJ databases">
        <authorList>
            <person name="de Groot N.N."/>
        </authorList>
    </citation>
    <scope>NUCLEOTIDE SEQUENCE [LARGE SCALE GENOMIC DNA]</scope>
    <source>
        <strain evidence="1 2">CGMCC 1.9157</strain>
    </source>
</reference>
<dbReference type="EMBL" id="FOVR01000004">
    <property type="protein sequence ID" value="SFO32093.1"/>
    <property type="molecule type" value="Genomic_DNA"/>
</dbReference>
<protein>
    <submittedName>
        <fullName evidence="1">Uncharacterized protein</fullName>
    </submittedName>
</protein>
<name>A0A1I5G8D2_9HYPH</name>
<dbReference type="AlphaFoldDB" id="A0A1I5G8D2"/>
<proteinExistence type="predicted"/>
<accession>A0A1I5G8D2</accession>
<keyword evidence="2" id="KW-1185">Reference proteome</keyword>
<dbReference type="Proteomes" id="UP000199236">
    <property type="component" value="Unassembled WGS sequence"/>
</dbReference>
<sequence>MVGDSFLHFWFDLHLVTRPESKLCVRLRTERKNVLESFGPPNTAT</sequence>
<organism evidence="1 2">
    <name type="scientific">Cohaesibacter marisflavi</name>
    <dbReference type="NCBI Taxonomy" id="655353"/>
    <lineage>
        <taxon>Bacteria</taxon>
        <taxon>Pseudomonadati</taxon>
        <taxon>Pseudomonadota</taxon>
        <taxon>Alphaproteobacteria</taxon>
        <taxon>Hyphomicrobiales</taxon>
        <taxon>Cohaesibacteraceae</taxon>
    </lineage>
</organism>
<gene>
    <name evidence="1" type="ORF">SAMN04488056_104397</name>
</gene>
<evidence type="ECO:0000313" key="1">
    <source>
        <dbReference type="EMBL" id="SFO32093.1"/>
    </source>
</evidence>
<evidence type="ECO:0000313" key="2">
    <source>
        <dbReference type="Proteomes" id="UP000199236"/>
    </source>
</evidence>